<evidence type="ECO:0000313" key="1">
    <source>
        <dbReference type="EMBL" id="GAB0176360.1"/>
    </source>
</evidence>
<protein>
    <submittedName>
        <fullName evidence="1">Uncharacterized protein</fullName>
    </submittedName>
</protein>
<comment type="caution">
    <text evidence="1">The sequence shown here is derived from an EMBL/GenBank/DDBJ whole genome shotgun (WGS) entry which is preliminary data.</text>
</comment>
<accession>A0ABC9VT39</accession>
<evidence type="ECO:0000313" key="2">
    <source>
        <dbReference type="Proteomes" id="UP001623348"/>
    </source>
</evidence>
<organism evidence="1 2">
    <name type="scientific">Grus japonensis</name>
    <name type="common">Japanese crane</name>
    <name type="synonym">Red-crowned crane</name>
    <dbReference type="NCBI Taxonomy" id="30415"/>
    <lineage>
        <taxon>Eukaryota</taxon>
        <taxon>Metazoa</taxon>
        <taxon>Chordata</taxon>
        <taxon>Craniata</taxon>
        <taxon>Vertebrata</taxon>
        <taxon>Euteleostomi</taxon>
        <taxon>Archelosauria</taxon>
        <taxon>Archosauria</taxon>
        <taxon>Dinosauria</taxon>
        <taxon>Saurischia</taxon>
        <taxon>Theropoda</taxon>
        <taxon>Coelurosauria</taxon>
        <taxon>Aves</taxon>
        <taxon>Neognathae</taxon>
        <taxon>Neoaves</taxon>
        <taxon>Gruiformes</taxon>
        <taxon>Gruidae</taxon>
        <taxon>Grus</taxon>
    </lineage>
</organism>
<dbReference type="AlphaFoldDB" id="A0ABC9VT39"/>
<proteinExistence type="predicted"/>
<dbReference type="EMBL" id="BAAFJT010000001">
    <property type="protein sequence ID" value="GAB0176360.1"/>
    <property type="molecule type" value="Genomic_DNA"/>
</dbReference>
<gene>
    <name evidence="1" type="ORF">GRJ2_000101200</name>
</gene>
<dbReference type="Proteomes" id="UP001623348">
    <property type="component" value="Unassembled WGS sequence"/>
</dbReference>
<name>A0ABC9VT39_GRUJA</name>
<keyword evidence="2" id="KW-1185">Reference proteome</keyword>
<sequence length="148" mass="16691">MDLWLLVGNKLNMSQQQRQLGSWAASAGALLSEIEMRSPHSTQCSSDCTWSIVSSSGPHNSRKMPADRLERVQSSAKKMIKWLENLPCGERLKELGLFSLEKAQGDLITLFQHLKGSCKEDGGSLFKRSHMEKTRSNEYKLHRIEISS</sequence>
<reference evidence="1 2" key="1">
    <citation type="submission" date="2024-06" db="EMBL/GenBank/DDBJ databases">
        <title>The draft genome of Grus japonensis, version 3.</title>
        <authorList>
            <person name="Nabeshima K."/>
            <person name="Suzuki S."/>
            <person name="Onuma M."/>
        </authorList>
    </citation>
    <scope>NUCLEOTIDE SEQUENCE [LARGE SCALE GENOMIC DNA]</scope>
    <source>
        <strain evidence="1 2">451A</strain>
    </source>
</reference>